<sequence length="39" mass="4362">MHNPLLSGAQRPAYSLIHLLTNIRSNATLGYSVEVKPWL</sequence>
<gene>
    <name evidence="1" type="ORF">METZ01_LOCUS504627</name>
</gene>
<protein>
    <submittedName>
        <fullName evidence="1">Uncharacterized protein</fullName>
    </submittedName>
</protein>
<accession>A0A383E5P5</accession>
<reference evidence="1" key="1">
    <citation type="submission" date="2018-05" db="EMBL/GenBank/DDBJ databases">
        <authorList>
            <person name="Lanie J.A."/>
            <person name="Ng W.-L."/>
            <person name="Kazmierczak K.M."/>
            <person name="Andrzejewski T.M."/>
            <person name="Davidsen T.M."/>
            <person name="Wayne K.J."/>
            <person name="Tettelin H."/>
            <person name="Glass J.I."/>
            <person name="Rusch D."/>
            <person name="Podicherti R."/>
            <person name="Tsui H.-C.T."/>
            <person name="Winkler M.E."/>
        </authorList>
    </citation>
    <scope>NUCLEOTIDE SEQUENCE</scope>
</reference>
<organism evidence="1">
    <name type="scientific">marine metagenome</name>
    <dbReference type="NCBI Taxonomy" id="408172"/>
    <lineage>
        <taxon>unclassified sequences</taxon>
        <taxon>metagenomes</taxon>
        <taxon>ecological metagenomes</taxon>
    </lineage>
</organism>
<dbReference type="EMBL" id="UINC01222828">
    <property type="protein sequence ID" value="SVE51773.1"/>
    <property type="molecule type" value="Genomic_DNA"/>
</dbReference>
<proteinExistence type="predicted"/>
<feature type="non-terminal residue" evidence="1">
    <location>
        <position position="39"/>
    </location>
</feature>
<name>A0A383E5P5_9ZZZZ</name>
<evidence type="ECO:0000313" key="1">
    <source>
        <dbReference type="EMBL" id="SVE51773.1"/>
    </source>
</evidence>
<dbReference type="AlphaFoldDB" id="A0A383E5P5"/>